<dbReference type="InterPro" id="IPR011009">
    <property type="entry name" value="Kinase-like_dom_sf"/>
</dbReference>
<dbReference type="Gene3D" id="1.10.510.10">
    <property type="entry name" value="Transferase(Phosphotransferase) domain 1"/>
    <property type="match status" value="1"/>
</dbReference>
<feature type="compositionally biased region" description="Low complexity" evidence="1">
    <location>
        <begin position="587"/>
        <end position="607"/>
    </location>
</feature>
<feature type="region of interest" description="Disordered" evidence="1">
    <location>
        <begin position="1146"/>
        <end position="1168"/>
    </location>
</feature>
<evidence type="ECO:0000259" key="3">
    <source>
        <dbReference type="PROSITE" id="PS50011"/>
    </source>
</evidence>
<dbReference type="Gene3D" id="3.10.350.10">
    <property type="entry name" value="LysM domain"/>
    <property type="match status" value="1"/>
</dbReference>
<organism evidence="4 5">
    <name type="scientific">Chara braunii</name>
    <name type="common">Braun's stonewort</name>
    <dbReference type="NCBI Taxonomy" id="69332"/>
    <lineage>
        <taxon>Eukaryota</taxon>
        <taxon>Viridiplantae</taxon>
        <taxon>Streptophyta</taxon>
        <taxon>Charophyceae</taxon>
        <taxon>Charales</taxon>
        <taxon>Characeae</taxon>
        <taxon>Chara</taxon>
    </lineage>
</organism>
<keyword evidence="2" id="KW-0472">Membrane</keyword>
<dbReference type="OrthoDB" id="10252171at2759"/>
<dbReference type="EMBL" id="BFEA01000764">
    <property type="protein sequence ID" value="GBG89826.1"/>
    <property type="molecule type" value="Genomic_DNA"/>
</dbReference>
<dbReference type="InterPro" id="IPR001245">
    <property type="entry name" value="Ser-Thr/Tyr_kinase_cat_dom"/>
</dbReference>
<keyword evidence="4" id="KW-0418">Kinase</keyword>
<comment type="caution">
    <text evidence="4">The sequence shown here is derived from an EMBL/GenBank/DDBJ whole genome shotgun (WGS) entry which is preliminary data.</text>
</comment>
<dbReference type="InterPro" id="IPR008266">
    <property type="entry name" value="Tyr_kinase_AS"/>
</dbReference>
<evidence type="ECO:0000256" key="1">
    <source>
        <dbReference type="SAM" id="MobiDB-lite"/>
    </source>
</evidence>
<keyword evidence="4" id="KW-0675">Receptor</keyword>
<dbReference type="GO" id="GO:0004672">
    <property type="term" value="F:protein kinase activity"/>
    <property type="evidence" value="ECO:0007669"/>
    <property type="project" value="InterPro"/>
</dbReference>
<dbReference type="STRING" id="69332.A0A388M5K6"/>
<evidence type="ECO:0000313" key="5">
    <source>
        <dbReference type="Proteomes" id="UP000265515"/>
    </source>
</evidence>
<dbReference type="SUPFAM" id="SSF56112">
    <property type="entry name" value="Protein kinase-like (PK-like)"/>
    <property type="match status" value="1"/>
</dbReference>
<name>A0A388M5K6_CHABU</name>
<dbReference type="PANTHER" id="PTHR45927">
    <property type="entry name" value="LYSM-DOMAIN RECEPTOR-LIKE KINASE-RELATED"/>
    <property type="match status" value="1"/>
</dbReference>
<gene>
    <name evidence="4" type="primary">LYK2</name>
    <name evidence="4" type="ORF">CBR_g49675</name>
</gene>
<accession>A0A388M5K6</accession>
<protein>
    <submittedName>
        <fullName evidence="4">Lysin motif receptor-like kinase (LysM-RLK)</fullName>
    </submittedName>
</protein>
<feature type="domain" description="Protein kinase" evidence="3">
    <location>
        <begin position="826"/>
        <end position="1142"/>
    </location>
</feature>
<evidence type="ECO:0000313" key="4">
    <source>
        <dbReference type="EMBL" id="GBG89826.1"/>
    </source>
</evidence>
<dbReference type="Proteomes" id="UP000265515">
    <property type="component" value="Unassembled WGS sequence"/>
</dbReference>
<keyword evidence="2" id="KW-0812">Transmembrane</keyword>
<dbReference type="GO" id="GO:0005524">
    <property type="term" value="F:ATP binding"/>
    <property type="evidence" value="ECO:0007669"/>
    <property type="project" value="InterPro"/>
</dbReference>
<dbReference type="InterPro" id="IPR018392">
    <property type="entry name" value="LysM"/>
</dbReference>
<dbReference type="Gramene" id="GBG89826">
    <property type="protein sequence ID" value="GBG89826"/>
    <property type="gene ID" value="CBR_g49675"/>
</dbReference>
<feature type="region of interest" description="Disordered" evidence="1">
    <location>
        <begin position="564"/>
        <end position="613"/>
    </location>
</feature>
<feature type="region of interest" description="Disordered" evidence="1">
    <location>
        <begin position="249"/>
        <end position="319"/>
    </location>
</feature>
<dbReference type="GO" id="GO:0005886">
    <property type="term" value="C:plasma membrane"/>
    <property type="evidence" value="ECO:0007669"/>
    <property type="project" value="UniProtKB-ARBA"/>
</dbReference>
<keyword evidence="4" id="KW-0808">Transferase</keyword>
<dbReference type="Pfam" id="PF01476">
    <property type="entry name" value="LysM"/>
    <property type="match status" value="1"/>
</dbReference>
<dbReference type="PROSITE" id="PS00109">
    <property type="entry name" value="PROTEIN_KINASE_TYR"/>
    <property type="match status" value="1"/>
</dbReference>
<dbReference type="Gene3D" id="3.30.200.20">
    <property type="entry name" value="Phosphorylase Kinase, domain 1"/>
    <property type="match status" value="1"/>
</dbReference>
<keyword evidence="5" id="KW-1185">Reference proteome</keyword>
<dbReference type="PROSITE" id="PS50011">
    <property type="entry name" value="PROTEIN_KINASE_DOM"/>
    <property type="match status" value="1"/>
</dbReference>
<dbReference type="InterPro" id="IPR052611">
    <property type="entry name" value="Plant_RLK_LysM"/>
</dbReference>
<proteinExistence type="predicted"/>
<dbReference type="InterPro" id="IPR036779">
    <property type="entry name" value="LysM_dom_sf"/>
</dbReference>
<evidence type="ECO:0000256" key="2">
    <source>
        <dbReference type="SAM" id="Phobius"/>
    </source>
</evidence>
<sequence>MWHGEEWCNVVSAAVCAHTIDLSMDLPLWFAGTNIEDRPEDDNMAVYQESTVICIAHAFRRAVQMGAHIDGDFISYDRLCRVADCFRLLFAACMWIMRMAGDDPRSHYKAFYLANLLAKPTLVASMHRPFDHRRSVVRAAKVVTERLGKVNATFGEYPDYIPEWEPYGIGFRHDMSITGPEYAKKLDWQEEKAGELYVAAMGEERADKSFIEKDSKKTTVSRGGIVERILLCPLSSSCPLPPLSSYPRSTSEHCAGMASPPQQQQPNRCAGMASPPPQQQQPKRCAGMASPPQQQPNRCAGKGSLRRQPDRCAGKASLQPHTPSPLHVPLLSFSQIVLLCSLFLTPPYIPIASGLRCQVDDQQSCTAFVVYRIQVGDSMRDICDRFRQYEGVVLVINNMTEATRLTVNRELIIPVSCSCNQSRSAQVYWARPTYPVQVDDTLEKIQNDLYQNLTAISDIVEVNRLGGQDYLMAGWTLRIPIPCACNTSDGGSFSSFVTYVPGSTGETADAIAAKFQTTVGNIRRASMIAEEEGVVDVYRPLIVPTNSVYSLFSGSGGGDWGRWSSGDGAAGGRPSSSSDYMTRHGSESAAYQSATSSSSSSSSSPSSTRKNSRGEVGTLGLWIWVIVGVGILAVLAGASALTVRILREQRPPSPPLPPSWCKDVSGSGPWAFGRTLDLSVISRSRSLSFLGCHVAGSDYSSGVEDSKYISYGFDSQLDRLRGGGVGGGGPGAELSGSGVDVSSGGGGAGGGGTADRVAIVSLDSARGKAVDNRHAFSVDDNRRGKVIPIELYSEKIPPTGGVGGVGGGGGIGTFSYHELAHATNGFSPANQIGKGLSGPVFYAKLRGREVAIKRLKVSWGPKELRKEMKVLRKVHHKHLVELIGFCADSSLFLVFEYCHHGSLSGSLHSPAVHGVLDWPTRAQVALDAAQALLYIHDRVHPSYVHGDVRSANILLDRNLRGKVGDFGLNKLTTKDDLQRGRSSHTAGQLRTLSGRNLAYMAPEYLQEGHVSTSVDVYSLGVVLLELLTGRNAAAFTVEQGSSGMTLIESSCTSSDCSYSTFSYSQGADFASLPSLPAALVLLIKQMKSPKDVKAIADPRLSESGYPKEAALQLARLAVECVSDKPQKRPQMKRVVYVMEDILAMSRPRHQPSADTADPDPYHVAFPRP</sequence>
<keyword evidence="2" id="KW-1133">Transmembrane helix</keyword>
<dbReference type="AlphaFoldDB" id="A0A388M5K6"/>
<dbReference type="Pfam" id="PF07714">
    <property type="entry name" value="PK_Tyr_Ser-Thr"/>
    <property type="match status" value="1"/>
</dbReference>
<reference evidence="4 5" key="1">
    <citation type="journal article" date="2018" name="Cell">
        <title>The Chara Genome: Secondary Complexity and Implications for Plant Terrestrialization.</title>
        <authorList>
            <person name="Nishiyama T."/>
            <person name="Sakayama H."/>
            <person name="Vries J.D."/>
            <person name="Buschmann H."/>
            <person name="Saint-Marcoux D."/>
            <person name="Ullrich K.K."/>
            <person name="Haas F.B."/>
            <person name="Vanderstraeten L."/>
            <person name="Becker D."/>
            <person name="Lang D."/>
            <person name="Vosolsobe S."/>
            <person name="Rombauts S."/>
            <person name="Wilhelmsson P.K.I."/>
            <person name="Janitza P."/>
            <person name="Kern R."/>
            <person name="Heyl A."/>
            <person name="Rumpler F."/>
            <person name="Villalobos L.I.A.C."/>
            <person name="Clay J.M."/>
            <person name="Skokan R."/>
            <person name="Toyoda A."/>
            <person name="Suzuki Y."/>
            <person name="Kagoshima H."/>
            <person name="Schijlen E."/>
            <person name="Tajeshwar N."/>
            <person name="Catarino B."/>
            <person name="Hetherington A.J."/>
            <person name="Saltykova A."/>
            <person name="Bonnot C."/>
            <person name="Breuninger H."/>
            <person name="Symeonidi A."/>
            <person name="Radhakrishnan G.V."/>
            <person name="Van Nieuwerburgh F."/>
            <person name="Deforce D."/>
            <person name="Chang C."/>
            <person name="Karol K.G."/>
            <person name="Hedrich R."/>
            <person name="Ulvskov P."/>
            <person name="Glockner G."/>
            <person name="Delwiche C.F."/>
            <person name="Petrasek J."/>
            <person name="Van de Peer Y."/>
            <person name="Friml J."/>
            <person name="Beilby M."/>
            <person name="Dolan L."/>
            <person name="Kohara Y."/>
            <person name="Sugano S."/>
            <person name="Fujiyama A."/>
            <person name="Delaux P.-M."/>
            <person name="Quint M."/>
            <person name="TheiBen G."/>
            <person name="Hagemann M."/>
            <person name="Harholt J."/>
            <person name="Dunand C."/>
            <person name="Zachgo S."/>
            <person name="Langdale J."/>
            <person name="Maumus F."/>
            <person name="Straeten D.V.D."/>
            <person name="Gould S.B."/>
            <person name="Rensing S.A."/>
        </authorList>
    </citation>
    <scope>NUCLEOTIDE SEQUENCE [LARGE SCALE GENOMIC DNA]</scope>
    <source>
        <strain evidence="4 5">S276</strain>
    </source>
</reference>
<dbReference type="PANTHER" id="PTHR45927:SF2">
    <property type="entry name" value="SERINE_THREONINE RECEPTOR-LIKE KINASE NFP"/>
    <property type="match status" value="1"/>
</dbReference>
<dbReference type="InterPro" id="IPR000719">
    <property type="entry name" value="Prot_kinase_dom"/>
</dbReference>
<feature type="transmembrane region" description="Helical" evidence="2">
    <location>
        <begin position="621"/>
        <end position="643"/>
    </location>
</feature>